<dbReference type="KEGG" id="paun:MJA45_04755"/>
<feature type="domain" description="HTH araC/xylS-type" evidence="5">
    <location>
        <begin position="650"/>
        <end position="748"/>
    </location>
</feature>
<accession>A0AA96LJ04</accession>
<keyword evidence="4" id="KW-0812">Transmembrane</keyword>
<dbReference type="PANTHER" id="PTHR43280:SF2">
    <property type="entry name" value="HTH-TYPE TRANSCRIPTIONAL REGULATOR EXSA"/>
    <property type="match status" value="1"/>
</dbReference>
<dbReference type="PROSITE" id="PS01124">
    <property type="entry name" value="HTH_ARAC_FAMILY_2"/>
    <property type="match status" value="1"/>
</dbReference>
<keyword evidence="4" id="KW-1133">Transmembrane helix</keyword>
<dbReference type="Gene3D" id="1.10.10.60">
    <property type="entry name" value="Homeodomain-like"/>
    <property type="match status" value="2"/>
</dbReference>
<dbReference type="InterPro" id="IPR020449">
    <property type="entry name" value="Tscrpt_reg_AraC-type_HTH"/>
</dbReference>
<dbReference type="SMART" id="SM00342">
    <property type="entry name" value="HTH_ARAC"/>
    <property type="match status" value="1"/>
</dbReference>
<dbReference type="PRINTS" id="PR00032">
    <property type="entry name" value="HTHARAC"/>
</dbReference>
<dbReference type="PANTHER" id="PTHR43280">
    <property type="entry name" value="ARAC-FAMILY TRANSCRIPTIONAL REGULATOR"/>
    <property type="match status" value="1"/>
</dbReference>
<feature type="transmembrane region" description="Helical" evidence="4">
    <location>
        <begin position="26"/>
        <end position="49"/>
    </location>
</feature>
<evidence type="ECO:0000313" key="6">
    <source>
        <dbReference type="EMBL" id="WNQ12362.1"/>
    </source>
</evidence>
<dbReference type="Proteomes" id="UP001305702">
    <property type="component" value="Chromosome"/>
</dbReference>
<organism evidence="6 7">
    <name type="scientific">Paenibacillus aurantius</name>
    <dbReference type="NCBI Taxonomy" id="2918900"/>
    <lineage>
        <taxon>Bacteria</taxon>
        <taxon>Bacillati</taxon>
        <taxon>Bacillota</taxon>
        <taxon>Bacilli</taxon>
        <taxon>Bacillales</taxon>
        <taxon>Paenibacillaceae</taxon>
        <taxon>Paenibacillus</taxon>
    </lineage>
</organism>
<evidence type="ECO:0000256" key="4">
    <source>
        <dbReference type="SAM" id="Phobius"/>
    </source>
</evidence>
<keyword evidence="2" id="KW-0238">DNA-binding</keyword>
<protein>
    <submittedName>
        <fullName evidence="6">Helix-turn-helix domain-containing protein</fullName>
    </submittedName>
</protein>
<dbReference type="SUPFAM" id="SSF46689">
    <property type="entry name" value="Homeodomain-like"/>
    <property type="match status" value="2"/>
</dbReference>
<dbReference type="InterPro" id="IPR018062">
    <property type="entry name" value="HTH_AraC-typ_CS"/>
</dbReference>
<sequence length="759" mass="86195">MNVRGGGWEENVMQRLLNRNRTFTRLILFNCSLVILITVIPALVYYRYFSTSYEEQTRKLNRQAVAQLRESFDERFLKEIIRIPNQNLSGMESNDVLTYPLTNPIDRDVVRTLQVSNRVEEIRSSLPFVDTITIYYRLNQMMFQNFRACHMETTDCLTGPMKDWFQSFDRSDRNVEWAVLPNGRPEDAGGGRILLYARSIPYFSTENSKLGIIAVSLKENAFLSLLEDYKFSPDTVCLIVDGSGRLVTSTDREAPTLGGRGGVLETLASLGPKEEGMFSAEVGGRASVVSYSPSQYNDWRYVSIASVQDYYKQSHDFRNLLIVIAGGLLLVNLGMGILITQRAHKPIGTLFHHFTDQIDDLRRKIDKNKPMIRHNFILRLLTGQEISEMELWENQSLLDVPLDGAVCFSFLLEIPEGTNGHQQEMLLFYDLIEALEREDGGPGRIYAIKLEGNRLAGIALGGSPEDVERILVSIEETIQMCHSGDYALAAGNPYETGPEGMARSYSEAGEAVKYRFLERGRLLRFEELGLSRLKDSGSSSSAFPDLEASLRTGDEERLQTQLTGVIEEVRTGGYTVDYSKSILLDLLLHFRRCLKTAGFQPPELFGYDIRRHFSRIGTITEFEQWIAGLAGEAVRQLGERRPKADKALELKITRFIEDNLYNELSLETVAEHVRISPNYLSRLFKGMLGMTFLEYVTDKKLRRAAELLLHEKMTVQDVSAKLGYQSTHYFIRIFKERYGLTPKQFQKLNAGKELGSGGF</sequence>
<evidence type="ECO:0000256" key="3">
    <source>
        <dbReference type="ARBA" id="ARBA00023163"/>
    </source>
</evidence>
<keyword evidence="3" id="KW-0804">Transcription</keyword>
<keyword evidence="4" id="KW-0472">Membrane</keyword>
<evidence type="ECO:0000259" key="5">
    <source>
        <dbReference type="PROSITE" id="PS01124"/>
    </source>
</evidence>
<evidence type="ECO:0000256" key="1">
    <source>
        <dbReference type="ARBA" id="ARBA00023015"/>
    </source>
</evidence>
<dbReference type="InterPro" id="IPR018060">
    <property type="entry name" value="HTH_AraC"/>
</dbReference>
<keyword evidence="7" id="KW-1185">Reference proteome</keyword>
<dbReference type="AlphaFoldDB" id="A0AA96LJ04"/>
<dbReference type="Pfam" id="PF12833">
    <property type="entry name" value="HTH_18"/>
    <property type="match status" value="1"/>
</dbReference>
<gene>
    <name evidence="6" type="ORF">MJA45_04755</name>
</gene>
<dbReference type="Gene3D" id="3.30.450.20">
    <property type="entry name" value="PAS domain"/>
    <property type="match status" value="1"/>
</dbReference>
<dbReference type="GO" id="GO:0003700">
    <property type="term" value="F:DNA-binding transcription factor activity"/>
    <property type="evidence" value="ECO:0007669"/>
    <property type="project" value="InterPro"/>
</dbReference>
<keyword evidence="1" id="KW-0805">Transcription regulation</keyword>
<proteinExistence type="predicted"/>
<reference evidence="6 7" key="1">
    <citation type="submission" date="2022-02" db="EMBL/GenBank/DDBJ databases">
        <title>Paenibacillus sp. MBLB1776 Whole Genome Shotgun Sequencing.</title>
        <authorList>
            <person name="Hwang C.Y."/>
            <person name="Cho E.-S."/>
            <person name="Seo M.-J."/>
        </authorList>
    </citation>
    <scope>NUCLEOTIDE SEQUENCE [LARGE SCALE GENOMIC DNA]</scope>
    <source>
        <strain evidence="6 7">MBLB1776</strain>
    </source>
</reference>
<dbReference type="RefSeq" id="WP_315606139.1">
    <property type="nucleotide sequence ID" value="NZ_CP130318.1"/>
</dbReference>
<evidence type="ECO:0000256" key="2">
    <source>
        <dbReference type="ARBA" id="ARBA00023125"/>
    </source>
</evidence>
<feature type="transmembrane region" description="Helical" evidence="4">
    <location>
        <begin position="320"/>
        <end position="339"/>
    </location>
</feature>
<dbReference type="GO" id="GO:0043565">
    <property type="term" value="F:sequence-specific DNA binding"/>
    <property type="evidence" value="ECO:0007669"/>
    <property type="project" value="InterPro"/>
</dbReference>
<dbReference type="PROSITE" id="PS00041">
    <property type="entry name" value="HTH_ARAC_FAMILY_1"/>
    <property type="match status" value="1"/>
</dbReference>
<dbReference type="EMBL" id="CP130318">
    <property type="protein sequence ID" value="WNQ12362.1"/>
    <property type="molecule type" value="Genomic_DNA"/>
</dbReference>
<name>A0AA96LJ04_9BACL</name>
<dbReference type="InterPro" id="IPR009057">
    <property type="entry name" value="Homeodomain-like_sf"/>
</dbReference>
<evidence type="ECO:0000313" key="7">
    <source>
        <dbReference type="Proteomes" id="UP001305702"/>
    </source>
</evidence>